<feature type="domain" description="NADPH-dependent FMN reductase-like" evidence="1">
    <location>
        <begin position="3"/>
        <end position="144"/>
    </location>
</feature>
<dbReference type="PANTHER" id="PTHR30543:SF21">
    <property type="entry name" value="NAD(P)H-DEPENDENT FMN REDUCTASE LOT6"/>
    <property type="match status" value="1"/>
</dbReference>
<comment type="caution">
    <text evidence="2">The sequence shown here is derived from an EMBL/GenBank/DDBJ whole genome shotgun (WGS) entry which is preliminary data.</text>
</comment>
<keyword evidence="3" id="KW-1185">Reference proteome</keyword>
<dbReference type="Gene3D" id="3.40.50.360">
    <property type="match status" value="1"/>
</dbReference>
<dbReference type="PANTHER" id="PTHR30543">
    <property type="entry name" value="CHROMATE REDUCTASE"/>
    <property type="match status" value="1"/>
</dbReference>
<accession>A0ABQ5MKG9</accession>
<protein>
    <submittedName>
        <fullName evidence="2">FMN reductase</fullName>
    </submittedName>
</protein>
<dbReference type="InterPro" id="IPR050712">
    <property type="entry name" value="NAD(P)H-dep_reductase"/>
</dbReference>
<dbReference type="SUPFAM" id="SSF52218">
    <property type="entry name" value="Flavoproteins"/>
    <property type="match status" value="1"/>
</dbReference>
<evidence type="ECO:0000259" key="1">
    <source>
        <dbReference type="Pfam" id="PF03358"/>
    </source>
</evidence>
<organism evidence="2 3">
    <name type="scientific">Neptunitalea lumnitzerae</name>
    <dbReference type="NCBI Taxonomy" id="2965509"/>
    <lineage>
        <taxon>Bacteria</taxon>
        <taxon>Pseudomonadati</taxon>
        <taxon>Bacteroidota</taxon>
        <taxon>Flavobacteriia</taxon>
        <taxon>Flavobacteriales</taxon>
        <taxon>Flavobacteriaceae</taxon>
        <taxon>Neptunitalea</taxon>
    </lineage>
</organism>
<proteinExistence type="predicted"/>
<dbReference type="EMBL" id="BRVO01000002">
    <property type="protein sequence ID" value="GLB49811.1"/>
    <property type="molecule type" value="Genomic_DNA"/>
</dbReference>
<dbReference type="InterPro" id="IPR005025">
    <property type="entry name" value="FMN_Rdtase-like_dom"/>
</dbReference>
<evidence type="ECO:0000313" key="3">
    <source>
        <dbReference type="Proteomes" id="UP001143543"/>
    </source>
</evidence>
<dbReference type="Proteomes" id="UP001143543">
    <property type="component" value="Unassembled WGS sequence"/>
</dbReference>
<sequence length="178" mass="20024">MKKIIAFAGSNSSKSINYQLIKYTASLIEEAEVDALDMSGIAFPIYSEDIERTEGFKNSLVELINYIKQADGLIISVNEHNGTMSAYFKNLIDWMSRFNAKFLEGKKVFLMSTSNGKLGGKRSLEAVKLILPFFGAEIITTFSLPQYNEHFSPEKGITEDNFKKMHQESLQQFLASLA</sequence>
<dbReference type="InterPro" id="IPR029039">
    <property type="entry name" value="Flavoprotein-like_sf"/>
</dbReference>
<dbReference type="RefSeq" id="WP_281765435.1">
    <property type="nucleotide sequence ID" value="NZ_BRVO01000002.1"/>
</dbReference>
<gene>
    <name evidence="2" type="ORF">Y10_21790</name>
</gene>
<dbReference type="Pfam" id="PF03358">
    <property type="entry name" value="FMN_red"/>
    <property type="match status" value="1"/>
</dbReference>
<evidence type="ECO:0000313" key="2">
    <source>
        <dbReference type="EMBL" id="GLB49811.1"/>
    </source>
</evidence>
<reference evidence="2" key="1">
    <citation type="submission" date="2022-07" db="EMBL/GenBank/DDBJ databases">
        <title>Taxonomy of Novel Oxalotrophic and Methylotrophic Bacteria.</title>
        <authorList>
            <person name="Sahin N."/>
            <person name="Tani A."/>
        </authorList>
    </citation>
    <scope>NUCLEOTIDE SEQUENCE</scope>
    <source>
        <strain evidence="2">Y10</strain>
    </source>
</reference>
<name>A0ABQ5MKG9_9FLAO</name>